<sequence>MRNGPTGIEIHDAIEDLKTELSEGEPFTDALLGDVAKDHRLKPELLRRKFEDETGQRPEDYAAPAKVSHEQAMRLRGRQLESRLDPVAYSFFRHLEPKVFGRIINFEGRKLMAVAVTGDLHCLDWETGREVQIVWQNRNEAHDNLNRLIRGEAISGRLKG</sequence>
<evidence type="ECO:0000313" key="2">
    <source>
        <dbReference type="EMBL" id="GGL91442.1"/>
    </source>
</evidence>
<evidence type="ECO:0000256" key="1">
    <source>
        <dbReference type="SAM" id="MobiDB-lite"/>
    </source>
</evidence>
<organism evidence="2 3">
    <name type="scientific">Pseudooceanicola nanhaiensis</name>
    <dbReference type="NCBI Taxonomy" id="375761"/>
    <lineage>
        <taxon>Bacteria</taxon>
        <taxon>Pseudomonadati</taxon>
        <taxon>Pseudomonadota</taxon>
        <taxon>Alphaproteobacteria</taxon>
        <taxon>Rhodobacterales</taxon>
        <taxon>Paracoccaceae</taxon>
        <taxon>Pseudooceanicola</taxon>
    </lineage>
</organism>
<proteinExistence type="predicted"/>
<protein>
    <submittedName>
        <fullName evidence="2">Uncharacterized protein</fullName>
    </submittedName>
</protein>
<dbReference type="RefSeq" id="WP_188781489.1">
    <property type="nucleotide sequence ID" value="NZ_BMLF01000001.1"/>
</dbReference>
<keyword evidence="3" id="KW-1185">Reference proteome</keyword>
<accession>A0A917SQD1</accession>
<feature type="compositionally biased region" description="Basic and acidic residues" evidence="1">
    <location>
        <begin position="48"/>
        <end position="60"/>
    </location>
</feature>
<name>A0A917SQD1_9RHOB</name>
<reference evidence="2" key="1">
    <citation type="journal article" date="2014" name="Int. J. Syst. Evol. Microbiol.">
        <title>Complete genome sequence of Corynebacterium casei LMG S-19264T (=DSM 44701T), isolated from a smear-ripened cheese.</title>
        <authorList>
            <consortium name="US DOE Joint Genome Institute (JGI-PGF)"/>
            <person name="Walter F."/>
            <person name="Albersmeier A."/>
            <person name="Kalinowski J."/>
            <person name="Ruckert C."/>
        </authorList>
    </citation>
    <scope>NUCLEOTIDE SEQUENCE</scope>
    <source>
        <strain evidence="2">CGMCC 1.6293</strain>
    </source>
</reference>
<evidence type="ECO:0000313" key="3">
    <source>
        <dbReference type="Proteomes" id="UP000649829"/>
    </source>
</evidence>
<dbReference type="Proteomes" id="UP000649829">
    <property type="component" value="Unassembled WGS sequence"/>
</dbReference>
<gene>
    <name evidence="2" type="ORF">GCM10011534_12010</name>
</gene>
<dbReference type="EMBL" id="BMLF01000001">
    <property type="protein sequence ID" value="GGL91442.1"/>
    <property type="molecule type" value="Genomic_DNA"/>
</dbReference>
<dbReference type="AlphaFoldDB" id="A0A917SQD1"/>
<reference evidence="2" key="2">
    <citation type="submission" date="2020-09" db="EMBL/GenBank/DDBJ databases">
        <authorList>
            <person name="Sun Q."/>
            <person name="Zhou Y."/>
        </authorList>
    </citation>
    <scope>NUCLEOTIDE SEQUENCE</scope>
    <source>
        <strain evidence="2">CGMCC 1.6293</strain>
    </source>
</reference>
<comment type="caution">
    <text evidence="2">The sequence shown here is derived from an EMBL/GenBank/DDBJ whole genome shotgun (WGS) entry which is preliminary data.</text>
</comment>
<feature type="region of interest" description="Disordered" evidence="1">
    <location>
        <begin position="48"/>
        <end position="68"/>
    </location>
</feature>